<accession>A0A9W6KVI8</accession>
<dbReference type="Proteomes" id="UP001143480">
    <property type="component" value="Unassembled WGS sequence"/>
</dbReference>
<gene>
    <name evidence="2" type="ORF">GCM10017581_102160</name>
</gene>
<feature type="transmembrane region" description="Helical" evidence="1">
    <location>
        <begin position="20"/>
        <end position="38"/>
    </location>
</feature>
<feature type="transmembrane region" description="Helical" evidence="1">
    <location>
        <begin position="86"/>
        <end position="103"/>
    </location>
</feature>
<dbReference type="InterPro" id="IPR009339">
    <property type="entry name" value="DUF998"/>
</dbReference>
<protein>
    <recommendedName>
        <fullName evidence="4">DUF998 domain-containing protein</fullName>
    </recommendedName>
</protein>
<reference evidence="2" key="2">
    <citation type="submission" date="2023-01" db="EMBL/GenBank/DDBJ databases">
        <authorList>
            <person name="Sun Q."/>
            <person name="Evtushenko L."/>
        </authorList>
    </citation>
    <scope>NUCLEOTIDE SEQUENCE</scope>
    <source>
        <strain evidence="2">VKM Ac-1321</strain>
    </source>
</reference>
<keyword evidence="1" id="KW-0472">Membrane</keyword>
<name>A0A9W6KVI8_9ACTN</name>
<feature type="transmembrane region" description="Helical" evidence="1">
    <location>
        <begin position="115"/>
        <end position="137"/>
    </location>
</feature>
<dbReference type="EMBL" id="BSFP01000148">
    <property type="protein sequence ID" value="GLL08453.1"/>
    <property type="molecule type" value="Genomic_DNA"/>
</dbReference>
<keyword evidence="1" id="KW-0812">Transmembrane</keyword>
<keyword evidence="3" id="KW-1185">Reference proteome</keyword>
<evidence type="ECO:0000313" key="2">
    <source>
        <dbReference type="EMBL" id="GLL08453.1"/>
    </source>
</evidence>
<dbReference type="Pfam" id="PF06197">
    <property type="entry name" value="DUF998"/>
    <property type="match status" value="1"/>
</dbReference>
<sequence length="201" mass="21061">MPSSDVPGVNDSSRRAAGRLAAAAIVTYQLLLVAAVVARPDIDVTHKPVSEYAIGRPGWIAVAAFLACALSYAALAAAVPGRTARVLLVICAAGTAGVGVFVADPVSTPLDRLSTIGTLHVIAGLSALLLLPFAALFAGGRRRWLPLAGLLGHYALSVVIPPEGWPPRLLFLTYAIWVVLTAQHIVQQLRPTVPPRQQRAT</sequence>
<proteinExistence type="predicted"/>
<reference evidence="2" key="1">
    <citation type="journal article" date="2014" name="Int. J. Syst. Evol. Microbiol.">
        <title>Complete genome sequence of Corynebacterium casei LMG S-19264T (=DSM 44701T), isolated from a smear-ripened cheese.</title>
        <authorList>
            <consortium name="US DOE Joint Genome Institute (JGI-PGF)"/>
            <person name="Walter F."/>
            <person name="Albersmeier A."/>
            <person name="Kalinowski J."/>
            <person name="Ruckert C."/>
        </authorList>
    </citation>
    <scope>NUCLEOTIDE SEQUENCE</scope>
    <source>
        <strain evidence="2">VKM Ac-1321</strain>
    </source>
</reference>
<dbReference type="AlphaFoldDB" id="A0A9W6KVI8"/>
<comment type="caution">
    <text evidence="2">The sequence shown here is derived from an EMBL/GenBank/DDBJ whole genome shotgun (WGS) entry which is preliminary data.</text>
</comment>
<feature type="transmembrane region" description="Helical" evidence="1">
    <location>
        <begin position="58"/>
        <end position="79"/>
    </location>
</feature>
<organism evidence="2 3">
    <name type="scientific">Dactylosporangium matsuzakiense</name>
    <dbReference type="NCBI Taxonomy" id="53360"/>
    <lineage>
        <taxon>Bacteria</taxon>
        <taxon>Bacillati</taxon>
        <taxon>Actinomycetota</taxon>
        <taxon>Actinomycetes</taxon>
        <taxon>Micromonosporales</taxon>
        <taxon>Micromonosporaceae</taxon>
        <taxon>Dactylosporangium</taxon>
    </lineage>
</organism>
<evidence type="ECO:0000313" key="3">
    <source>
        <dbReference type="Proteomes" id="UP001143480"/>
    </source>
</evidence>
<evidence type="ECO:0008006" key="4">
    <source>
        <dbReference type="Google" id="ProtNLM"/>
    </source>
</evidence>
<evidence type="ECO:0000256" key="1">
    <source>
        <dbReference type="SAM" id="Phobius"/>
    </source>
</evidence>
<keyword evidence="1" id="KW-1133">Transmembrane helix</keyword>